<evidence type="ECO:0000313" key="2">
    <source>
        <dbReference type="Proteomes" id="UP000567179"/>
    </source>
</evidence>
<comment type="caution">
    <text evidence="1">The sequence shown here is derived from an EMBL/GenBank/DDBJ whole genome shotgun (WGS) entry which is preliminary data.</text>
</comment>
<accession>A0A8H5BCE9</accession>
<evidence type="ECO:0000313" key="1">
    <source>
        <dbReference type="EMBL" id="KAF5319642.1"/>
    </source>
</evidence>
<protein>
    <submittedName>
        <fullName evidence="1">Uncharacterized protein</fullName>
    </submittedName>
</protein>
<dbReference type="AlphaFoldDB" id="A0A8H5BCE9"/>
<name>A0A8H5BCE9_9AGAR</name>
<proteinExistence type="predicted"/>
<dbReference type="EMBL" id="JAACJJ010000029">
    <property type="protein sequence ID" value="KAF5319642.1"/>
    <property type="molecule type" value="Genomic_DNA"/>
</dbReference>
<organism evidence="1 2">
    <name type="scientific">Psilocybe cf. subviscida</name>
    <dbReference type="NCBI Taxonomy" id="2480587"/>
    <lineage>
        <taxon>Eukaryota</taxon>
        <taxon>Fungi</taxon>
        <taxon>Dikarya</taxon>
        <taxon>Basidiomycota</taxon>
        <taxon>Agaricomycotina</taxon>
        <taxon>Agaricomycetes</taxon>
        <taxon>Agaricomycetidae</taxon>
        <taxon>Agaricales</taxon>
        <taxon>Agaricineae</taxon>
        <taxon>Strophariaceae</taxon>
        <taxon>Psilocybe</taxon>
    </lineage>
</organism>
<dbReference type="Proteomes" id="UP000567179">
    <property type="component" value="Unassembled WGS sequence"/>
</dbReference>
<dbReference type="OrthoDB" id="2750929at2759"/>
<keyword evidence="2" id="KW-1185">Reference proteome</keyword>
<reference evidence="1 2" key="1">
    <citation type="journal article" date="2020" name="ISME J.">
        <title>Uncovering the hidden diversity of litter-decomposition mechanisms in mushroom-forming fungi.</title>
        <authorList>
            <person name="Floudas D."/>
            <person name="Bentzer J."/>
            <person name="Ahren D."/>
            <person name="Johansson T."/>
            <person name="Persson P."/>
            <person name="Tunlid A."/>
        </authorList>
    </citation>
    <scope>NUCLEOTIDE SEQUENCE [LARGE SCALE GENOMIC DNA]</scope>
    <source>
        <strain evidence="1 2">CBS 101986</strain>
    </source>
</reference>
<sequence length="185" mass="20848">MHQRLVNDDLLESRSHPAIPDSVLRHLVIPLTSFGQSFVVDLTTRNLAPSFVTSLSPPTVLELGLLDVFRETSIKNRKNPLFSGRAVVRLEPYPTSISHKRTNFPLLTLRCLEHLTPVKRLSDSDRLLDPAPGQLFMRKMRTFGHVPLPISPLKVATREALMIWIDTQPPPPLPPLLEQSCVSLR</sequence>
<gene>
    <name evidence="1" type="ORF">D9619_008464</name>
</gene>